<accession>A0A399SSQ7</accession>
<sequence>MKKIKIFGLIATLILTFSSCETDVDDPAGVRGVGVVPAIVDLNPAVYDSNDLENTFVQFTLDITESSVSEAVVVASYNGDKKRTEMTRISSFPSTIKLTLKDVAAKLGISLASVELADVFTFEIVTIQGQESYFSSAAFNAAVVCAYNPEMASGSYHAVSDGWGLDGNVTITVDPENEYIVYVSGLAAIEGLNEDKGPLKMIINELDYSVDAEKTVLASDVAPWGLPYTGYNYQGFGELNTCDGTYKMTFTIGVDQGSWGAYDFVLTKN</sequence>
<dbReference type="PROSITE" id="PS51257">
    <property type="entry name" value="PROKAR_LIPOPROTEIN"/>
    <property type="match status" value="1"/>
</dbReference>
<dbReference type="Proteomes" id="UP000265926">
    <property type="component" value="Unassembled WGS sequence"/>
</dbReference>
<protein>
    <submittedName>
        <fullName evidence="1">Uncharacterized protein</fullName>
    </submittedName>
</protein>
<comment type="caution">
    <text evidence="1">The sequence shown here is derived from an EMBL/GenBank/DDBJ whole genome shotgun (WGS) entry which is preliminary data.</text>
</comment>
<reference evidence="1 2" key="1">
    <citation type="submission" date="2018-08" db="EMBL/GenBank/DDBJ databases">
        <title>Pallidiluteibacterium maritimus gen. nov., sp. nov., isolated from coastal sediment.</title>
        <authorList>
            <person name="Zhou L.Y."/>
        </authorList>
    </citation>
    <scope>NUCLEOTIDE SEQUENCE [LARGE SCALE GENOMIC DNA]</scope>
    <source>
        <strain evidence="1 2">XSD2</strain>
    </source>
</reference>
<evidence type="ECO:0000313" key="2">
    <source>
        <dbReference type="Proteomes" id="UP000265926"/>
    </source>
</evidence>
<dbReference type="AlphaFoldDB" id="A0A399SSQ7"/>
<name>A0A399SSQ7_9BACT</name>
<gene>
    <name evidence="1" type="ORF">D1614_17055</name>
</gene>
<organism evidence="1 2">
    <name type="scientific">Maribellus luteus</name>
    <dbReference type="NCBI Taxonomy" id="2305463"/>
    <lineage>
        <taxon>Bacteria</taxon>
        <taxon>Pseudomonadati</taxon>
        <taxon>Bacteroidota</taxon>
        <taxon>Bacteroidia</taxon>
        <taxon>Marinilabiliales</taxon>
        <taxon>Prolixibacteraceae</taxon>
        <taxon>Maribellus</taxon>
    </lineage>
</organism>
<evidence type="ECO:0000313" key="1">
    <source>
        <dbReference type="EMBL" id="RIJ46870.1"/>
    </source>
</evidence>
<keyword evidence="2" id="KW-1185">Reference proteome</keyword>
<dbReference type="EMBL" id="QWGR01000011">
    <property type="protein sequence ID" value="RIJ46870.1"/>
    <property type="molecule type" value="Genomic_DNA"/>
</dbReference>
<proteinExistence type="predicted"/>